<dbReference type="GO" id="GO:0008800">
    <property type="term" value="F:beta-lactamase activity"/>
    <property type="evidence" value="ECO:0007669"/>
    <property type="project" value="UniProtKB-EC"/>
</dbReference>
<proteinExistence type="predicted"/>
<gene>
    <name evidence="3" type="ORF">HMPREF0731_2586</name>
</gene>
<comment type="caution">
    <text evidence="3">The sequence shown here is derived from an EMBL/GenBank/DDBJ whole genome shotgun (WGS) entry which is preliminary data.</text>
</comment>
<protein>
    <submittedName>
        <fullName evidence="3">Beta-lactamase</fullName>
        <ecNumber evidence="3">3.5.2.6</ecNumber>
    </submittedName>
</protein>
<dbReference type="AlphaFoldDB" id="D5RNC5"/>
<name>D5RNC5_9PROT</name>
<feature type="domain" description="Beta-lactamase-related" evidence="2">
    <location>
        <begin position="49"/>
        <end position="327"/>
    </location>
</feature>
<dbReference type="InterPro" id="IPR050789">
    <property type="entry name" value="Diverse_Enzym_Activities"/>
</dbReference>
<dbReference type="PANTHER" id="PTHR43283:SF7">
    <property type="entry name" value="BETA-LACTAMASE-RELATED DOMAIN-CONTAINING PROTEIN"/>
    <property type="match status" value="1"/>
</dbReference>
<dbReference type="SUPFAM" id="SSF56601">
    <property type="entry name" value="beta-lactamase/transpeptidase-like"/>
    <property type="match status" value="1"/>
</dbReference>
<reference evidence="3 4" key="1">
    <citation type="submission" date="2010-04" db="EMBL/GenBank/DDBJ databases">
        <authorList>
            <person name="Qin X."/>
            <person name="Bachman B."/>
            <person name="Battles P."/>
            <person name="Bell A."/>
            <person name="Bess C."/>
            <person name="Bickham C."/>
            <person name="Chaboub L."/>
            <person name="Chen D."/>
            <person name="Coyle M."/>
            <person name="Deiros D.R."/>
            <person name="Dinh H."/>
            <person name="Forbes L."/>
            <person name="Fowler G."/>
            <person name="Francisco L."/>
            <person name="Fu Q."/>
            <person name="Gubbala S."/>
            <person name="Hale W."/>
            <person name="Han Y."/>
            <person name="Hemphill L."/>
            <person name="Highlander S.K."/>
            <person name="Hirani K."/>
            <person name="Hogues M."/>
            <person name="Jackson L."/>
            <person name="Jakkamsetti A."/>
            <person name="Javaid M."/>
            <person name="Jiang H."/>
            <person name="Korchina V."/>
            <person name="Kovar C."/>
            <person name="Lara F."/>
            <person name="Lee S."/>
            <person name="Mata R."/>
            <person name="Mathew T."/>
            <person name="Moen C."/>
            <person name="Morales K."/>
            <person name="Munidasa M."/>
            <person name="Nazareth L."/>
            <person name="Ngo R."/>
            <person name="Nguyen L."/>
            <person name="Okwuonu G."/>
            <person name="Ongeri F."/>
            <person name="Patil S."/>
            <person name="Petrosino J."/>
            <person name="Pham C."/>
            <person name="Pham P."/>
            <person name="Pu L.-L."/>
            <person name="Puazo M."/>
            <person name="Raj R."/>
            <person name="Reid J."/>
            <person name="Rouhana J."/>
            <person name="Saada N."/>
            <person name="Shang Y."/>
            <person name="Simmons D."/>
            <person name="Thornton R."/>
            <person name="Warren J."/>
            <person name="Weissenberger G."/>
            <person name="Zhang J."/>
            <person name="Zhang L."/>
            <person name="Zhou C."/>
            <person name="Zhu D."/>
            <person name="Muzny D."/>
            <person name="Worley K."/>
            <person name="Gibbs R."/>
        </authorList>
    </citation>
    <scope>NUCLEOTIDE SEQUENCE [LARGE SCALE GENOMIC DNA]</scope>
    <source>
        <strain evidence="3 4">ATCC 49957</strain>
    </source>
</reference>
<dbReference type="RefSeq" id="WP_007006075.1">
    <property type="nucleotide sequence ID" value="NZ_GG770905.1"/>
</dbReference>
<dbReference type="Gene3D" id="3.40.710.10">
    <property type="entry name" value="DD-peptidase/beta-lactamase superfamily"/>
    <property type="match status" value="1"/>
</dbReference>
<evidence type="ECO:0000256" key="1">
    <source>
        <dbReference type="SAM" id="SignalP"/>
    </source>
</evidence>
<feature type="signal peptide" evidence="1">
    <location>
        <begin position="1"/>
        <end position="23"/>
    </location>
</feature>
<dbReference type="OrthoDB" id="9814204at2"/>
<dbReference type="EMBL" id="ADVL01000455">
    <property type="protein sequence ID" value="EFH11195.1"/>
    <property type="molecule type" value="Genomic_DNA"/>
</dbReference>
<dbReference type="Pfam" id="PF00144">
    <property type="entry name" value="Beta-lactamase"/>
    <property type="match status" value="1"/>
</dbReference>
<keyword evidence="1" id="KW-0732">Signal</keyword>
<keyword evidence="4" id="KW-1185">Reference proteome</keyword>
<evidence type="ECO:0000313" key="3">
    <source>
        <dbReference type="EMBL" id="EFH11195.1"/>
    </source>
</evidence>
<dbReference type="InterPro" id="IPR001466">
    <property type="entry name" value="Beta-lactam-related"/>
</dbReference>
<keyword evidence="3" id="KW-0378">Hydrolase</keyword>
<sequence>MRRRAWLQAAAVSLAPWPRPAGAATGPDGDTPAIAAALDAAAALPALRSVLVSADGRLVAARGYHGQSPEAPANIKSASKSVMAALVGIAIGRGLLEGVEQPIAPLLADRLPRDPDPRLRRVTIGHLLSMQAGLRSTSGPRYGAWVASRDWVRAALAQPFEAEPGGAMVYSTGSTHLLSAILARQAGRPTLALARDWLGGLPEFRITDWMRDPQGIHLGGNEMAMPPRALLAFGELHRTGGLAPDGTRLLPQGWVARAWTPRTASRFTGDGYGYGWFLRRIGGQAVRYGWGFGGQMIYVVPGQGLSVAMTSATDASAARSGHRDALHALLERLMRAAAADGLAAG</sequence>
<dbReference type="InterPro" id="IPR012338">
    <property type="entry name" value="Beta-lactam/transpept-like"/>
</dbReference>
<dbReference type="HOGENOM" id="CLU_030169_1_4_5"/>
<organism evidence="3 4">
    <name type="scientific">Pseudoroseomonas cervicalis ATCC 49957</name>
    <dbReference type="NCBI Taxonomy" id="525371"/>
    <lineage>
        <taxon>Bacteria</taxon>
        <taxon>Pseudomonadati</taxon>
        <taxon>Pseudomonadota</taxon>
        <taxon>Alphaproteobacteria</taxon>
        <taxon>Acetobacterales</taxon>
        <taxon>Roseomonadaceae</taxon>
        <taxon>Roseomonas</taxon>
    </lineage>
</organism>
<feature type="chain" id="PRO_5003075695" evidence="1">
    <location>
        <begin position="24"/>
        <end position="345"/>
    </location>
</feature>
<evidence type="ECO:0000313" key="4">
    <source>
        <dbReference type="Proteomes" id="UP000005324"/>
    </source>
</evidence>
<dbReference type="EC" id="3.5.2.6" evidence="3"/>
<evidence type="ECO:0000259" key="2">
    <source>
        <dbReference type="Pfam" id="PF00144"/>
    </source>
</evidence>
<accession>D5RNC5</accession>
<dbReference type="PANTHER" id="PTHR43283">
    <property type="entry name" value="BETA-LACTAMASE-RELATED"/>
    <property type="match status" value="1"/>
</dbReference>
<dbReference type="Proteomes" id="UP000005324">
    <property type="component" value="Unassembled WGS sequence"/>
</dbReference>